<reference evidence="3" key="1">
    <citation type="submission" date="2016-10" db="EMBL/GenBank/DDBJ databases">
        <authorList>
            <person name="Varghese N."/>
            <person name="Submissions S."/>
        </authorList>
    </citation>
    <scope>NUCLEOTIDE SEQUENCE [LARGE SCALE GENOMIC DNA]</scope>
    <source>
        <strain evidence="3">VPI 5359</strain>
    </source>
</reference>
<sequence length="118" mass="14020">MPPMCLMLYGKNMTSDHYKVLIEASVERDLDEIFNYICNDLHAPEAAKGLFIKLRENISALSTFPFRHTLIAEEPFKMIGIRKIQVENYTIFYTVNEEPKTVKVLRILYYRREWQMLI</sequence>
<dbReference type="InterPro" id="IPR007712">
    <property type="entry name" value="RelE/ParE_toxin"/>
</dbReference>
<dbReference type="Pfam" id="PF05016">
    <property type="entry name" value="ParE_toxin"/>
    <property type="match status" value="1"/>
</dbReference>
<dbReference type="AlphaFoldDB" id="A0A1H3CZ64"/>
<evidence type="ECO:0000313" key="3">
    <source>
        <dbReference type="Proteomes" id="UP000199652"/>
    </source>
</evidence>
<dbReference type="EMBL" id="FNOU01000004">
    <property type="protein sequence ID" value="SDX59425.1"/>
    <property type="molecule type" value="Genomic_DNA"/>
</dbReference>
<name>A0A1H3CZ64_EUBBA</name>
<evidence type="ECO:0000313" key="2">
    <source>
        <dbReference type="EMBL" id="SDX59425.1"/>
    </source>
</evidence>
<protein>
    <submittedName>
        <fullName evidence="2">Addiction module toxin, RelE/StbE family</fullName>
    </submittedName>
</protein>
<dbReference type="InterPro" id="IPR035093">
    <property type="entry name" value="RelE/ParE_toxin_dom_sf"/>
</dbReference>
<proteinExistence type="predicted"/>
<gene>
    <name evidence="2" type="ORF">SAMN04488579_10432</name>
</gene>
<dbReference type="SUPFAM" id="SSF143011">
    <property type="entry name" value="RelE-like"/>
    <property type="match status" value="1"/>
</dbReference>
<dbReference type="STRING" id="1528.SAMN04488579_10432"/>
<dbReference type="Proteomes" id="UP000199652">
    <property type="component" value="Unassembled WGS sequence"/>
</dbReference>
<organism evidence="2 3">
    <name type="scientific">Eubacterium barkeri</name>
    <name type="common">Clostridium barkeri</name>
    <dbReference type="NCBI Taxonomy" id="1528"/>
    <lineage>
        <taxon>Bacteria</taxon>
        <taxon>Bacillati</taxon>
        <taxon>Bacillota</taxon>
        <taxon>Clostridia</taxon>
        <taxon>Eubacteriales</taxon>
        <taxon>Eubacteriaceae</taxon>
        <taxon>Eubacterium</taxon>
    </lineage>
</organism>
<dbReference type="NCBIfam" id="TIGR02385">
    <property type="entry name" value="RelE_StbE"/>
    <property type="match status" value="1"/>
</dbReference>
<accession>A0A1H3CZ64</accession>
<keyword evidence="1" id="KW-1277">Toxin-antitoxin system</keyword>
<dbReference type="Gene3D" id="3.30.2310.20">
    <property type="entry name" value="RelE-like"/>
    <property type="match status" value="1"/>
</dbReference>
<evidence type="ECO:0000256" key="1">
    <source>
        <dbReference type="ARBA" id="ARBA00022649"/>
    </source>
</evidence>
<keyword evidence="3" id="KW-1185">Reference proteome</keyword>